<reference evidence="1" key="1">
    <citation type="submission" date="2020-07" db="EMBL/GenBank/DDBJ databases">
        <title>Huge and variable diversity of episymbiotic CPR bacteria and DPANN archaea in groundwater ecosystems.</title>
        <authorList>
            <person name="He C.Y."/>
            <person name="Keren R."/>
            <person name="Whittaker M."/>
            <person name="Farag I.F."/>
            <person name="Doudna J."/>
            <person name="Cate J.H.D."/>
            <person name="Banfield J.F."/>
        </authorList>
    </citation>
    <scope>NUCLEOTIDE SEQUENCE</scope>
    <source>
        <strain evidence="1">NC_groundwater_1520_Pr4_B-0.1um_53_5</strain>
    </source>
</reference>
<dbReference type="EMBL" id="JACQXR010000167">
    <property type="protein sequence ID" value="MBI4727875.1"/>
    <property type="molecule type" value="Genomic_DNA"/>
</dbReference>
<organism evidence="1 2">
    <name type="scientific">candidate division TA06 bacterium</name>
    <dbReference type="NCBI Taxonomy" id="2250710"/>
    <lineage>
        <taxon>Bacteria</taxon>
        <taxon>Bacteria division TA06</taxon>
    </lineage>
</organism>
<dbReference type="AlphaFoldDB" id="A0A933ICD9"/>
<name>A0A933ICD9_UNCT6</name>
<dbReference type="Proteomes" id="UP000736328">
    <property type="component" value="Unassembled WGS sequence"/>
</dbReference>
<proteinExistence type="predicted"/>
<protein>
    <submittedName>
        <fullName evidence="1">ISNCY family transposase</fullName>
    </submittedName>
</protein>
<evidence type="ECO:0000313" key="2">
    <source>
        <dbReference type="Proteomes" id="UP000736328"/>
    </source>
</evidence>
<accession>A0A933ICD9</accession>
<gene>
    <name evidence="1" type="ORF">HY768_11795</name>
</gene>
<evidence type="ECO:0000313" key="1">
    <source>
        <dbReference type="EMBL" id="MBI4727875.1"/>
    </source>
</evidence>
<comment type="caution">
    <text evidence="1">The sequence shown here is derived from an EMBL/GenBank/DDBJ whole genome shotgun (WGS) entry which is preliminary data.</text>
</comment>
<sequence>MPAEILALSQELKIVDQFLDDDRFLLPYFRKHRTFKKLNTGRNSTPIETYLRMMYLKHRYQLG</sequence>
<feature type="non-terminal residue" evidence="1">
    <location>
        <position position="63"/>
    </location>
</feature>